<dbReference type="EMBL" id="JBDPGJ010000004">
    <property type="protein sequence ID" value="MEX0407355.1"/>
    <property type="molecule type" value="Genomic_DNA"/>
</dbReference>
<comment type="caution">
    <text evidence="7">The sequence shown here is derived from an EMBL/GenBank/DDBJ whole genome shotgun (WGS) entry which is preliminary data.</text>
</comment>
<name>A0ABV3SKQ1_9HYPH</name>
<evidence type="ECO:0000256" key="1">
    <source>
        <dbReference type="ARBA" id="ARBA00004651"/>
    </source>
</evidence>
<feature type="transmembrane region" description="Helical" evidence="6">
    <location>
        <begin position="231"/>
        <end position="253"/>
    </location>
</feature>
<dbReference type="Proteomes" id="UP001556692">
    <property type="component" value="Unassembled WGS sequence"/>
</dbReference>
<keyword evidence="8" id="KW-1185">Reference proteome</keyword>
<feature type="transmembrane region" description="Helical" evidence="6">
    <location>
        <begin position="64"/>
        <end position="85"/>
    </location>
</feature>
<evidence type="ECO:0000313" key="7">
    <source>
        <dbReference type="EMBL" id="MEX0407355.1"/>
    </source>
</evidence>
<comment type="subcellular location">
    <subcellularLocation>
        <location evidence="1">Cell membrane</location>
        <topology evidence="1">Multi-pass membrane protein</topology>
    </subcellularLocation>
</comment>
<evidence type="ECO:0000313" key="8">
    <source>
        <dbReference type="Proteomes" id="UP001556692"/>
    </source>
</evidence>
<evidence type="ECO:0000256" key="4">
    <source>
        <dbReference type="ARBA" id="ARBA00022989"/>
    </source>
</evidence>
<dbReference type="InterPro" id="IPR001851">
    <property type="entry name" value="ABC_transp_permease"/>
</dbReference>
<feature type="transmembrane region" description="Helical" evidence="6">
    <location>
        <begin position="131"/>
        <end position="164"/>
    </location>
</feature>
<proteinExistence type="predicted"/>
<dbReference type="Pfam" id="PF02653">
    <property type="entry name" value="BPD_transp_2"/>
    <property type="match status" value="1"/>
</dbReference>
<evidence type="ECO:0000256" key="5">
    <source>
        <dbReference type="ARBA" id="ARBA00023136"/>
    </source>
</evidence>
<accession>A0ABV3SKQ1</accession>
<keyword evidence="4 6" id="KW-1133">Transmembrane helix</keyword>
<feature type="transmembrane region" description="Helical" evidence="6">
    <location>
        <begin position="91"/>
        <end position="110"/>
    </location>
</feature>
<gene>
    <name evidence="7" type="ORF">ABGN05_16980</name>
</gene>
<reference evidence="7 8" key="1">
    <citation type="submission" date="2024-05" db="EMBL/GenBank/DDBJ databases">
        <authorList>
            <person name="Jiang F."/>
        </authorList>
    </citation>
    <scope>NUCLEOTIDE SEQUENCE [LARGE SCALE GENOMIC DNA]</scope>
    <source>
        <strain evidence="7 8">LZ166</strain>
    </source>
</reference>
<keyword evidence="3 6" id="KW-0812">Transmembrane</keyword>
<feature type="transmembrane region" description="Helical" evidence="6">
    <location>
        <begin position="194"/>
        <end position="219"/>
    </location>
</feature>
<keyword evidence="2" id="KW-1003">Cell membrane</keyword>
<evidence type="ECO:0000256" key="3">
    <source>
        <dbReference type="ARBA" id="ARBA00022692"/>
    </source>
</evidence>
<dbReference type="CDD" id="cd06580">
    <property type="entry name" value="TM_PBP1_transp_TpRbsC_like"/>
    <property type="match status" value="1"/>
</dbReference>
<dbReference type="PANTHER" id="PTHR43370">
    <property type="entry name" value="SUGAR ABC TRANSPORTER INTEGRAL MEMBRANE PROTEIN-RELATED"/>
    <property type="match status" value="1"/>
</dbReference>
<dbReference type="PANTHER" id="PTHR43370:SF1">
    <property type="entry name" value="GUANOSINE ABC TRANSPORTER PERMEASE PROTEIN NUPQ"/>
    <property type="match status" value="1"/>
</dbReference>
<organism evidence="7 8">
    <name type="scientific">Aquibium pacificus</name>
    <dbReference type="NCBI Taxonomy" id="3153579"/>
    <lineage>
        <taxon>Bacteria</taxon>
        <taxon>Pseudomonadati</taxon>
        <taxon>Pseudomonadota</taxon>
        <taxon>Alphaproteobacteria</taxon>
        <taxon>Hyphomicrobiales</taxon>
        <taxon>Phyllobacteriaceae</taxon>
        <taxon>Aquibium</taxon>
    </lineage>
</organism>
<sequence>MDEALFLSGLLAAGIRLATPIALAAIGETISQRAGVINVGIEGIMLVGAFVAVLVTVSSGSPWAGLAAAILSGAAMGAIHAVFTVRLKAEQIVSGIALLFLGIGLSGYGFRLTLAQGGTAVQVPGFRELDLFGLAGVPIVGPILFGQHALVYLAVIGAALLAFMLSSTRLGLMIKAAGDYPQALDAAGGAVDRVRFLCVMASGAFAAAGGAFLSTAQLWGFVENMTAGRGFLAISCVVFARWNPLGAIVAALGFGIADALQIRMQAGYPGVPYQFFVIAPYVVAIVSLALASRGSRMPAALGTAFSPQR</sequence>
<evidence type="ECO:0000256" key="6">
    <source>
        <dbReference type="SAM" id="Phobius"/>
    </source>
</evidence>
<protein>
    <submittedName>
        <fullName evidence="7">ABC transporter permease</fullName>
    </submittedName>
</protein>
<feature type="transmembrane region" description="Helical" evidence="6">
    <location>
        <begin position="273"/>
        <end position="291"/>
    </location>
</feature>
<keyword evidence="5 6" id="KW-0472">Membrane</keyword>
<dbReference type="RefSeq" id="WP_367955238.1">
    <property type="nucleotide sequence ID" value="NZ_JBDPGJ010000004.1"/>
</dbReference>
<feature type="transmembrane region" description="Helical" evidence="6">
    <location>
        <begin position="34"/>
        <end position="57"/>
    </location>
</feature>
<evidence type="ECO:0000256" key="2">
    <source>
        <dbReference type="ARBA" id="ARBA00022475"/>
    </source>
</evidence>